<protein>
    <submittedName>
        <fullName evidence="3">Zinc finger CCCH type containing 6</fullName>
    </submittedName>
</protein>
<evidence type="ECO:0000313" key="5">
    <source>
        <dbReference type="RGD" id="1311061"/>
    </source>
</evidence>
<keyword evidence="1" id="KW-0677">Repeat</keyword>
<dbReference type="PANTHER" id="PTHR13119:SF22">
    <property type="entry name" value="ZINC FINGER CCCH DOMAIN-CONTAINING PROTEIN 6"/>
    <property type="match status" value="1"/>
</dbReference>
<dbReference type="GeneTree" id="ENSGT00940000157396"/>
<feature type="compositionally biased region" description="Basic residues" evidence="2">
    <location>
        <begin position="47"/>
        <end position="73"/>
    </location>
</feature>
<sequence length="151" mass="17536">MTDSEHAGHDREDGELEDGEIDDAGFEETQDHEAKENEKQKNEKAYRKSRKKHKKEREKKKSKRRKHEKHKHNSPSGDSSDYSLDSDVEHMQSSHKKRTSFYRDYDVPFSQNLAITVVNLWNLIHLKQKSCTLEAVLLLSPLTAVLTFCLG</sequence>
<feature type="compositionally biased region" description="Basic and acidic residues" evidence="2">
    <location>
        <begin position="1"/>
        <end position="12"/>
    </location>
</feature>
<dbReference type="Ensembl" id="ENSRNOT00000108152.2">
    <property type="protein sequence ID" value="ENSRNOP00000085850.1"/>
    <property type="gene ID" value="ENSRNOG00000026277.7"/>
</dbReference>
<accession>A0A8I6A4Y5</accession>
<evidence type="ECO:0000313" key="3">
    <source>
        <dbReference type="Ensembl" id="ENSRNOP00000085850.1"/>
    </source>
</evidence>
<reference evidence="3" key="3">
    <citation type="submission" date="2025-09" db="UniProtKB">
        <authorList>
            <consortium name="Ensembl"/>
        </authorList>
    </citation>
    <scope>IDENTIFICATION</scope>
    <source>
        <strain evidence="3">Brown Norway</strain>
    </source>
</reference>
<dbReference type="PANTHER" id="PTHR13119">
    <property type="entry name" value="ZINC FINGER CCCH DOMAIN-CONTAINING PROTEI"/>
    <property type="match status" value="1"/>
</dbReference>
<feature type="region of interest" description="Disordered" evidence="2">
    <location>
        <begin position="1"/>
        <end position="97"/>
    </location>
</feature>
<feature type="compositionally biased region" description="Acidic residues" evidence="2">
    <location>
        <begin position="13"/>
        <end position="28"/>
    </location>
</feature>
<dbReference type="GO" id="GO:0003723">
    <property type="term" value="F:RNA binding"/>
    <property type="evidence" value="ECO:0007669"/>
    <property type="project" value="InterPro"/>
</dbReference>
<reference evidence="3" key="2">
    <citation type="submission" date="2025-08" db="UniProtKB">
        <authorList>
            <consortium name="Ensembl"/>
        </authorList>
    </citation>
    <scope>IDENTIFICATION</scope>
    <source>
        <strain evidence="3">Brown Norway</strain>
    </source>
</reference>
<proteinExistence type="predicted"/>
<dbReference type="InterPro" id="IPR045124">
    <property type="entry name" value="Su(sable)-like"/>
</dbReference>
<dbReference type="AGR" id="RGD:1311061"/>
<dbReference type="AlphaFoldDB" id="A0A8I6A4Y5"/>
<evidence type="ECO:0000256" key="1">
    <source>
        <dbReference type="ARBA" id="ARBA00022737"/>
    </source>
</evidence>
<evidence type="ECO:0000256" key="2">
    <source>
        <dbReference type="SAM" id="MobiDB-lite"/>
    </source>
</evidence>
<dbReference type="Proteomes" id="UP000002494">
    <property type="component" value="Chromosome 3"/>
</dbReference>
<name>A0A8I6A4Y5_RAT</name>
<evidence type="ECO:0000313" key="4">
    <source>
        <dbReference type="Proteomes" id="UP000002494"/>
    </source>
</evidence>
<feature type="compositionally biased region" description="Basic and acidic residues" evidence="2">
    <location>
        <begin position="29"/>
        <end position="46"/>
    </location>
</feature>
<feature type="compositionally biased region" description="Low complexity" evidence="2">
    <location>
        <begin position="74"/>
        <end position="85"/>
    </location>
</feature>
<reference evidence="3" key="1">
    <citation type="submission" date="2024-01" db="EMBL/GenBank/DDBJ databases">
        <title>GRCr8: a new rat reference genome assembly contstructed from accurate long reads and long range scaffolding.</title>
        <authorList>
            <person name="Doris P.A."/>
            <person name="Kalbfleisch T."/>
            <person name="Li K."/>
            <person name="Howe K."/>
            <person name="Wood J."/>
        </authorList>
    </citation>
    <scope>NUCLEOTIDE SEQUENCE [LARGE SCALE GENOMIC DNA]</scope>
    <source>
        <strain evidence="3">Brown Norway</strain>
    </source>
</reference>
<organism evidence="3 4">
    <name type="scientific">Rattus norvegicus</name>
    <name type="common">Rat</name>
    <dbReference type="NCBI Taxonomy" id="10116"/>
    <lineage>
        <taxon>Eukaryota</taxon>
        <taxon>Metazoa</taxon>
        <taxon>Chordata</taxon>
        <taxon>Craniata</taxon>
        <taxon>Vertebrata</taxon>
        <taxon>Euteleostomi</taxon>
        <taxon>Mammalia</taxon>
        <taxon>Eutheria</taxon>
        <taxon>Euarchontoglires</taxon>
        <taxon>Glires</taxon>
        <taxon>Rodentia</taxon>
        <taxon>Myomorpha</taxon>
        <taxon>Muroidea</taxon>
        <taxon>Muridae</taxon>
        <taxon>Murinae</taxon>
        <taxon>Rattus</taxon>
    </lineage>
</organism>
<dbReference type="RGD" id="1311061">
    <property type="gene designation" value="Zc3h6"/>
</dbReference>
<keyword evidence="4" id="KW-1185">Reference proteome</keyword>
<dbReference type="GO" id="GO:0045892">
    <property type="term" value="P:negative regulation of DNA-templated transcription"/>
    <property type="evidence" value="ECO:0007669"/>
    <property type="project" value="InterPro"/>
</dbReference>
<gene>
    <name evidence="3 5" type="primary">Zc3h6</name>
</gene>